<keyword evidence="2" id="KW-1185">Reference proteome</keyword>
<reference evidence="2" key="1">
    <citation type="journal article" date="2019" name="Int. J. Syst. Evol. Microbiol.">
        <title>The Global Catalogue of Microorganisms (GCM) 10K type strain sequencing project: providing services to taxonomists for standard genome sequencing and annotation.</title>
        <authorList>
            <consortium name="The Broad Institute Genomics Platform"/>
            <consortium name="The Broad Institute Genome Sequencing Center for Infectious Disease"/>
            <person name="Wu L."/>
            <person name="Ma J."/>
        </authorList>
    </citation>
    <scope>NUCLEOTIDE SEQUENCE [LARGE SCALE GENOMIC DNA]</scope>
    <source>
        <strain evidence="2">JCM 19015</strain>
    </source>
</reference>
<dbReference type="SUPFAM" id="SSF109604">
    <property type="entry name" value="HD-domain/PDEase-like"/>
    <property type="match status" value="1"/>
</dbReference>
<sequence>MTTYRMGDADVRLFISATDSDLPMDLGAYAEVASDLGVEMVRHVGGGWVREPGTAADLLEKDSRLTFETHRHAFDDVDAEAVPRLQHQLEQVALARRIATEAHRGQTDKLGVDYIEHPRRVAARLDPLDEQAVAWLHDVLEDTEVTAEDLRAQGVDGEVVDAVQLLTRSEDEATYYAFIAGSPLARSVKLADIADNTDPERTARLDTTTRQRLAAKYRHARRALGAEEEQA</sequence>
<evidence type="ECO:0000313" key="2">
    <source>
        <dbReference type="Proteomes" id="UP001500121"/>
    </source>
</evidence>
<dbReference type="Proteomes" id="UP001500121">
    <property type="component" value="Unassembled WGS sequence"/>
</dbReference>
<name>A0ABP8YXB5_9MICO</name>
<organism evidence="1 2">
    <name type="scientific">Amnibacterium soli</name>
    <dbReference type="NCBI Taxonomy" id="1282736"/>
    <lineage>
        <taxon>Bacteria</taxon>
        <taxon>Bacillati</taxon>
        <taxon>Actinomycetota</taxon>
        <taxon>Actinomycetes</taxon>
        <taxon>Micrococcales</taxon>
        <taxon>Microbacteriaceae</taxon>
        <taxon>Amnibacterium</taxon>
    </lineage>
</organism>
<protein>
    <recommendedName>
        <fullName evidence="3">HD domain-containing protein</fullName>
    </recommendedName>
</protein>
<gene>
    <name evidence="1" type="ORF">GCM10025783_12030</name>
</gene>
<proteinExistence type="predicted"/>
<accession>A0ABP8YXB5</accession>
<evidence type="ECO:0000313" key="1">
    <source>
        <dbReference type="EMBL" id="GAA4742299.1"/>
    </source>
</evidence>
<comment type="caution">
    <text evidence="1">The sequence shown here is derived from an EMBL/GenBank/DDBJ whole genome shotgun (WGS) entry which is preliminary data.</text>
</comment>
<dbReference type="RefSeq" id="WP_345480126.1">
    <property type="nucleotide sequence ID" value="NZ_BAABLP010000002.1"/>
</dbReference>
<dbReference type="EMBL" id="BAABLP010000002">
    <property type="protein sequence ID" value="GAA4742299.1"/>
    <property type="molecule type" value="Genomic_DNA"/>
</dbReference>
<evidence type="ECO:0008006" key="3">
    <source>
        <dbReference type="Google" id="ProtNLM"/>
    </source>
</evidence>
<dbReference type="Gene3D" id="1.10.3210.10">
    <property type="entry name" value="Hypothetical protein af1432"/>
    <property type="match status" value="1"/>
</dbReference>